<feature type="compositionally biased region" description="Polar residues" evidence="1">
    <location>
        <begin position="46"/>
        <end position="60"/>
    </location>
</feature>
<sequence>MYSPKKVKRESPESSSVSLNRLCYVPPVSESCPDVVLGRSSSSELIPVTRTESSTPQNSPRGGARKLPINKDLLRVSTESLCDTRCKMCKGTGVRRKYRYTSSDGSTTDVTESDTSDSGVGSLTPFKYLCTSLSNSEKSIYSGIRPLDVISFTHRKKQGAHTTPYHVGIVVTKDILPEVKGLNISLKDDYYYIFETGVPRTVPDVFDSSHIAGCQLRSLQEVIESSEDTIFKHYLARSPVDSMTRDELVWRFSDFFHEYWTPPGIYKREPPKSKKFSGIRRLSKPMLSILSKSKGTDCFNLVLKCYQSMGLVSEEVESSEVLSTGLFESTSPLSYLFKSPVLMK</sequence>
<evidence type="ECO:0000313" key="2">
    <source>
        <dbReference type="EMBL" id="QHU08549.1"/>
    </source>
</evidence>
<dbReference type="EMBL" id="MN740698">
    <property type="protein sequence ID" value="QHU08549.1"/>
    <property type="molecule type" value="Genomic_DNA"/>
</dbReference>
<protein>
    <submittedName>
        <fullName evidence="2">Uncharacterized protein</fullName>
    </submittedName>
</protein>
<reference evidence="2" key="1">
    <citation type="journal article" date="2020" name="Nature">
        <title>Giant virus diversity and host interactions through global metagenomics.</title>
        <authorList>
            <person name="Schulz F."/>
            <person name="Roux S."/>
            <person name="Paez-Espino D."/>
            <person name="Jungbluth S."/>
            <person name="Walsh D.A."/>
            <person name="Denef V.J."/>
            <person name="McMahon K.D."/>
            <person name="Konstantinidis K.T."/>
            <person name="Eloe-Fadrosh E.A."/>
            <person name="Kyrpides N.C."/>
            <person name="Woyke T."/>
        </authorList>
    </citation>
    <scope>NUCLEOTIDE SEQUENCE</scope>
    <source>
        <strain evidence="2">GVMAG-S-1063924-116</strain>
    </source>
</reference>
<organism evidence="2">
    <name type="scientific">viral metagenome</name>
    <dbReference type="NCBI Taxonomy" id="1070528"/>
    <lineage>
        <taxon>unclassified sequences</taxon>
        <taxon>metagenomes</taxon>
        <taxon>organismal metagenomes</taxon>
    </lineage>
</organism>
<dbReference type="AlphaFoldDB" id="A0A6C0JSL0"/>
<accession>A0A6C0JSL0</accession>
<feature type="region of interest" description="Disordered" evidence="1">
    <location>
        <begin position="46"/>
        <end position="70"/>
    </location>
</feature>
<evidence type="ECO:0000256" key="1">
    <source>
        <dbReference type="SAM" id="MobiDB-lite"/>
    </source>
</evidence>
<proteinExistence type="predicted"/>
<name>A0A6C0JSL0_9ZZZZ</name>